<accession>A0A916VCB3</accession>
<dbReference type="Pfam" id="PF00440">
    <property type="entry name" value="TetR_N"/>
    <property type="match status" value="1"/>
</dbReference>
<dbReference type="PANTHER" id="PTHR30328:SF54">
    <property type="entry name" value="HTH-TYPE TRANSCRIPTIONAL REPRESSOR SCO4008"/>
    <property type="match status" value="1"/>
</dbReference>
<evidence type="ECO:0000259" key="3">
    <source>
        <dbReference type="PROSITE" id="PS50977"/>
    </source>
</evidence>
<evidence type="ECO:0000313" key="4">
    <source>
        <dbReference type="EMBL" id="GFO84490.1"/>
    </source>
</evidence>
<evidence type="ECO:0000256" key="2">
    <source>
        <dbReference type="PROSITE-ProRule" id="PRU00335"/>
    </source>
</evidence>
<comment type="caution">
    <text evidence="4">The sequence shown here is derived from an EMBL/GenBank/DDBJ whole genome shotgun (WGS) entry which is preliminary data.</text>
</comment>
<dbReference type="PANTHER" id="PTHR30328">
    <property type="entry name" value="TRANSCRIPTIONAL REPRESSOR"/>
    <property type="match status" value="1"/>
</dbReference>
<sequence>MSLPDHSIDPKILESAKIEFLSKGYVDASLREICKNAGVTTGALYKRFSGKESLFKAVLAPTLQDLNAIYSDVENFDYEKLNLNEMQTVWNMSEETLSKFMDFLYSHYDGFKLLLCRSEGSMYSNFLNDFVDEHTKKTMCFMEIAFQKGIAPECIDQNEVHMLLTAFWSTMFEPIVHDLNKEQAMYHCKAVSKFFNWQAVFGF</sequence>
<evidence type="ECO:0000313" key="5">
    <source>
        <dbReference type="Proteomes" id="UP000613208"/>
    </source>
</evidence>
<name>A0A916VCB3_9FIRM</name>
<dbReference type="PRINTS" id="PR00455">
    <property type="entry name" value="HTHTETR"/>
</dbReference>
<dbReference type="SUPFAM" id="SSF46689">
    <property type="entry name" value="Homeodomain-like"/>
    <property type="match status" value="1"/>
</dbReference>
<dbReference type="EMBL" id="BLYI01000023">
    <property type="protein sequence ID" value="GFO84490.1"/>
    <property type="molecule type" value="Genomic_DNA"/>
</dbReference>
<dbReference type="InterPro" id="IPR009057">
    <property type="entry name" value="Homeodomain-like_sf"/>
</dbReference>
<dbReference type="AlphaFoldDB" id="A0A916VCB3"/>
<dbReference type="GO" id="GO:0006355">
    <property type="term" value="P:regulation of DNA-templated transcription"/>
    <property type="evidence" value="ECO:0007669"/>
    <property type="project" value="UniProtKB-ARBA"/>
</dbReference>
<dbReference type="RefSeq" id="WP_201310222.1">
    <property type="nucleotide sequence ID" value="NZ_BLYI01000023.1"/>
</dbReference>
<dbReference type="GO" id="GO:0003677">
    <property type="term" value="F:DNA binding"/>
    <property type="evidence" value="ECO:0007669"/>
    <property type="project" value="UniProtKB-UniRule"/>
</dbReference>
<dbReference type="InterPro" id="IPR023772">
    <property type="entry name" value="DNA-bd_HTH_TetR-type_CS"/>
</dbReference>
<dbReference type="InterPro" id="IPR001647">
    <property type="entry name" value="HTH_TetR"/>
</dbReference>
<keyword evidence="1 2" id="KW-0238">DNA-binding</keyword>
<evidence type="ECO:0000256" key="1">
    <source>
        <dbReference type="ARBA" id="ARBA00023125"/>
    </source>
</evidence>
<organism evidence="4 5">
    <name type="scientific">Anaerostipes butyraticus</name>
    <dbReference type="NCBI Taxonomy" id="645466"/>
    <lineage>
        <taxon>Bacteria</taxon>
        <taxon>Bacillati</taxon>
        <taxon>Bacillota</taxon>
        <taxon>Clostridia</taxon>
        <taxon>Lachnospirales</taxon>
        <taxon>Lachnospiraceae</taxon>
        <taxon>Anaerostipes</taxon>
    </lineage>
</organism>
<dbReference type="Gene3D" id="1.10.357.10">
    <property type="entry name" value="Tetracycline Repressor, domain 2"/>
    <property type="match status" value="1"/>
</dbReference>
<feature type="domain" description="HTH tetR-type" evidence="3">
    <location>
        <begin position="6"/>
        <end position="66"/>
    </location>
</feature>
<dbReference type="PROSITE" id="PS01081">
    <property type="entry name" value="HTH_TETR_1"/>
    <property type="match status" value="1"/>
</dbReference>
<protein>
    <submittedName>
        <fullName evidence="4">TetR family transcriptional regulator</fullName>
    </submittedName>
</protein>
<proteinExistence type="predicted"/>
<dbReference type="Proteomes" id="UP000613208">
    <property type="component" value="Unassembled WGS sequence"/>
</dbReference>
<reference evidence="4" key="1">
    <citation type="submission" date="2020-06" db="EMBL/GenBank/DDBJ databases">
        <title>Characterization of fructooligosaccharide metabolism and fructooligosaccharide-degrading enzymes in human commensal butyrate producers.</title>
        <authorList>
            <person name="Tanno H."/>
            <person name="Fujii T."/>
            <person name="Hirano K."/>
            <person name="Maeno S."/>
            <person name="Tonozuka T."/>
            <person name="Sakamoto M."/>
            <person name="Ohkuma M."/>
            <person name="Tochio T."/>
            <person name="Endo A."/>
        </authorList>
    </citation>
    <scope>NUCLEOTIDE SEQUENCE</scope>
    <source>
        <strain evidence="4">JCM 17466</strain>
    </source>
</reference>
<gene>
    <name evidence="4" type="ORF">ANBU17_08370</name>
</gene>
<dbReference type="PROSITE" id="PS50977">
    <property type="entry name" value="HTH_TETR_2"/>
    <property type="match status" value="1"/>
</dbReference>
<dbReference type="InterPro" id="IPR050109">
    <property type="entry name" value="HTH-type_TetR-like_transc_reg"/>
</dbReference>
<keyword evidence="5" id="KW-1185">Reference proteome</keyword>
<feature type="DNA-binding region" description="H-T-H motif" evidence="2">
    <location>
        <begin position="29"/>
        <end position="48"/>
    </location>
</feature>